<protein>
    <submittedName>
        <fullName evidence="1">Uncharacterized protein</fullName>
    </submittedName>
</protein>
<evidence type="ECO:0000313" key="1">
    <source>
        <dbReference type="EMBL" id="NIK74624.1"/>
    </source>
</evidence>
<name>A0A846MSM4_9BACT</name>
<sequence>MKSLPFIPELLSDEENHCLYGGFSECLTGGGHTAAGTNDKELCGLVINWNCDARKDSVKGKSTPVKLVEFSFVLGDGNQEKGLRIVYDSAGVRKKLIVPLDGNTISSDK</sequence>
<proteinExistence type="predicted"/>
<dbReference type="RefSeq" id="WP_166920577.1">
    <property type="nucleotide sequence ID" value="NZ_JAASRN010000004.1"/>
</dbReference>
<dbReference type="AlphaFoldDB" id="A0A846MSM4"/>
<dbReference type="EMBL" id="JAASRN010000004">
    <property type="protein sequence ID" value="NIK74624.1"/>
    <property type="molecule type" value="Genomic_DNA"/>
</dbReference>
<comment type="caution">
    <text evidence="1">The sequence shown here is derived from an EMBL/GenBank/DDBJ whole genome shotgun (WGS) entry which is preliminary data.</text>
</comment>
<organism evidence="1 2">
    <name type="scientific">Thermonema lapsum</name>
    <dbReference type="NCBI Taxonomy" id="28195"/>
    <lineage>
        <taxon>Bacteria</taxon>
        <taxon>Pseudomonadati</taxon>
        <taxon>Bacteroidota</taxon>
        <taxon>Cytophagia</taxon>
        <taxon>Cytophagales</taxon>
        <taxon>Thermonemataceae</taxon>
        <taxon>Thermonema</taxon>
    </lineage>
</organism>
<gene>
    <name evidence="1" type="ORF">FHS56_002153</name>
</gene>
<keyword evidence="2" id="KW-1185">Reference proteome</keyword>
<accession>A0A846MSM4</accession>
<dbReference type="Proteomes" id="UP000537126">
    <property type="component" value="Unassembled WGS sequence"/>
</dbReference>
<evidence type="ECO:0000313" key="2">
    <source>
        <dbReference type="Proteomes" id="UP000537126"/>
    </source>
</evidence>
<reference evidence="1 2" key="1">
    <citation type="submission" date="2020-03" db="EMBL/GenBank/DDBJ databases">
        <title>Genomic Encyclopedia of Type Strains, Phase IV (KMG-IV): sequencing the most valuable type-strain genomes for metagenomic binning, comparative biology and taxonomic classification.</title>
        <authorList>
            <person name="Goeker M."/>
        </authorList>
    </citation>
    <scope>NUCLEOTIDE SEQUENCE [LARGE SCALE GENOMIC DNA]</scope>
    <source>
        <strain evidence="1 2">DSM 5718</strain>
    </source>
</reference>